<feature type="transmembrane region" description="Helical" evidence="2">
    <location>
        <begin position="89"/>
        <end position="107"/>
    </location>
</feature>
<proteinExistence type="predicted"/>
<name>A0A833UKF6_JUGRE</name>
<sequence>MGKRNSQRKNAAMFESDDDNSSVSSSSTTRSDRVPVLGTEEVQLDKDSLLEQALDALYEKRGSTREKALASIIEAFNSSLQHEFLEKKYVPFSCFSFFIGSWFSLVLL</sequence>
<feature type="domain" description="Interferon-related developmental regulator N-terminal" evidence="3">
    <location>
        <begin position="22"/>
        <end position="90"/>
    </location>
</feature>
<gene>
    <name evidence="4" type="ORF">F2P56_025629</name>
</gene>
<keyword evidence="2" id="KW-0812">Transmembrane</keyword>
<evidence type="ECO:0000313" key="5">
    <source>
        <dbReference type="Proteomes" id="UP000619265"/>
    </source>
</evidence>
<feature type="region of interest" description="Disordered" evidence="1">
    <location>
        <begin position="1"/>
        <end position="37"/>
    </location>
</feature>
<dbReference type="InterPro" id="IPR039777">
    <property type="entry name" value="IFRD"/>
</dbReference>
<dbReference type="AlphaFoldDB" id="A0A833UKF6"/>
<dbReference type="InterPro" id="IPR007701">
    <property type="entry name" value="Interferon-rel_develop_reg_N"/>
</dbReference>
<dbReference type="PANTHER" id="PTHR12354">
    <property type="entry name" value="INTERFERON-RELATED DEVELOPMENTAL REGULATOR"/>
    <property type="match status" value="1"/>
</dbReference>
<dbReference type="Gramene" id="Jr11_23310_p1">
    <property type="protein sequence ID" value="cds.Jr11_23310_p1"/>
    <property type="gene ID" value="Jr11_23310"/>
</dbReference>
<evidence type="ECO:0000256" key="1">
    <source>
        <dbReference type="SAM" id="MobiDB-lite"/>
    </source>
</evidence>
<comment type="caution">
    <text evidence="4">The sequence shown here is derived from an EMBL/GenBank/DDBJ whole genome shotgun (WGS) entry which is preliminary data.</text>
</comment>
<reference evidence="4" key="1">
    <citation type="submission" date="2015-10" db="EMBL/GenBank/DDBJ databases">
        <authorList>
            <person name="Martinez-Garcia P.J."/>
            <person name="Crepeau M.W."/>
            <person name="Puiu D."/>
            <person name="Gonzalez-Ibeas D."/>
            <person name="Whalen J."/>
            <person name="Stevens K."/>
            <person name="Paul R."/>
            <person name="Butterfield T."/>
            <person name="Britton M."/>
            <person name="Reagan R."/>
            <person name="Chakraborty S."/>
            <person name="Walawage S.L."/>
            <person name="Vasquez-Gross H.A."/>
            <person name="Cardeno C."/>
            <person name="Famula R."/>
            <person name="Pratt K."/>
            <person name="Kuruganti S."/>
            <person name="Aradhya M.K."/>
            <person name="Leslie C.A."/>
            <person name="Dandekar A.M."/>
            <person name="Salzberg S.L."/>
            <person name="Wegrzyn J.L."/>
            <person name="Langley C.H."/>
            <person name="Neale D.B."/>
        </authorList>
    </citation>
    <scope>NUCLEOTIDE SEQUENCE</scope>
    <source>
        <tissue evidence="4">Leaves</tissue>
    </source>
</reference>
<keyword evidence="2" id="KW-0472">Membrane</keyword>
<organism evidence="4 5">
    <name type="scientific">Juglans regia</name>
    <name type="common">English walnut</name>
    <dbReference type="NCBI Taxonomy" id="51240"/>
    <lineage>
        <taxon>Eukaryota</taxon>
        <taxon>Viridiplantae</taxon>
        <taxon>Streptophyta</taxon>
        <taxon>Embryophyta</taxon>
        <taxon>Tracheophyta</taxon>
        <taxon>Spermatophyta</taxon>
        <taxon>Magnoliopsida</taxon>
        <taxon>eudicotyledons</taxon>
        <taxon>Gunneridae</taxon>
        <taxon>Pentapetalae</taxon>
        <taxon>rosids</taxon>
        <taxon>fabids</taxon>
        <taxon>Fagales</taxon>
        <taxon>Juglandaceae</taxon>
        <taxon>Juglans</taxon>
    </lineage>
</organism>
<evidence type="ECO:0000256" key="2">
    <source>
        <dbReference type="SAM" id="Phobius"/>
    </source>
</evidence>
<accession>A0A833UKF6</accession>
<evidence type="ECO:0000313" key="4">
    <source>
        <dbReference type="EMBL" id="KAF5456118.1"/>
    </source>
</evidence>
<dbReference type="Proteomes" id="UP000619265">
    <property type="component" value="Unassembled WGS sequence"/>
</dbReference>
<dbReference type="PANTHER" id="PTHR12354:SF1">
    <property type="entry name" value="INTERFERON-RELATED DEVELOPMENTAL REGULATOR 1"/>
    <property type="match status" value="1"/>
</dbReference>
<evidence type="ECO:0000259" key="3">
    <source>
        <dbReference type="Pfam" id="PF05004"/>
    </source>
</evidence>
<reference evidence="4" key="2">
    <citation type="submission" date="2020-03" db="EMBL/GenBank/DDBJ databases">
        <title>Walnut 2.0.</title>
        <authorList>
            <person name="Marrano A."/>
            <person name="Britton M."/>
            <person name="Zimin A.V."/>
            <person name="Zaini P.A."/>
            <person name="Workman R."/>
            <person name="Puiu D."/>
            <person name="Bianco L."/>
            <person name="Allen B.J."/>
            <person name="Troggio M."/>
            <person name="Leslie C.A."/>
            <person name="Timp W."/>
            <person name="Dendekar A."/>
            <person name="Salzberg S.L."/>
            <person name="Neale D.B."/>
        </authorList>
    </citation>
    <scope>NUCLEOTIDE SEQUENCE</scope>
    <source>
        <tissue evidence="4">Leaves</tissue>
    </source>
</reference>
<dbReference type="Pfam" id="PF05004">
    <property type="entry name" value="IFRD"/>
    <property type="match status" value="1"/>
</dbReference>
<protein>
    <recommendedName>
        <fullName evidence="3">Interferon-related developmental regulator N-terminal domain-containing protein</fullName>
    </recommendedName>
</protein>
<dbReference type="EMBL" id="LIHL02000011">
    <property type="protein sequence ID" value="KAF5456118.1"/>
    <property type="molecule type" value="Genomic_DNA"/>
</dbReference>
<keyword evidence="2" id="KW-1133">Transmembrane helix</keyword>